<comment type="cofactor">
    <cofactor evidence="8">
        <name>Zn(2+)</name>
        <dbReference type="ChEBI" id="CHEBI:29105"/>
    </cofactor>
    <text evidence="8">Binds 2 Zn(2+) ions.</text>
</comment>
<evidence type="ECO:0000256" key="3">
    <source>
        <dbReference type="ARBA" id="ARBA00022722"/>
    </source>
</evidence>
<keyword evidence="6 8" id="KW-0378">Hydrolase</keyword>
<evidence type="ECO:0000256" key="1">
    <source>
        <dbReference type="ARBA" id="ARBA00011738"/>
    </source>
</evidence>
<keyword evidence="5 8" id="KW-0255">Endonuclease</keyword>
<comment type="function">
    <text evidence="8">Zinc phosphodiesterase, which displays some tRNA 3'-processing endonuclease activity. Probably involved in tRNA maturation, by removing a 3'-trailer from precursor tRNA.</text>
</comment>
<dbReference type="Pfam" id="PF23023">
    <property type="entry name" value="Anti-Pycsar_Apyc1"/>
    <property type="match status" value="1"/>
</dbReference>
<feature type="domain" description="Metallo-beta-lactamase" evidence="9">
    <location>
        <begin position="19"/>
        <end position="199"/>
    </location>
</feature>
<dbReference type="NCBIfam" id="TIGR02651">
    <property type="entry name" value="RNase_Z"/>
    <property type="match status" value="1"/>
</dbReference>
<gene>
    <name evidence="8 10" type="primary">rnz</name>
    <name evidence="10" type="ORF">EF806_01900</name>
</gene>
<dbReference type="SUPFAM" id="SSF56281">
    <property type="entry name" value="Metallo-hydrolase/oxidoreductase"/>
    <property type="match status" value="1"/>
</dbReference>
<evidence type="ECO:0000259" key="9">
    <source>
        <dbReference type="SMART" id="SM00849"/>
    </source>
</evidence>
<dbReference type="Pfam" id="PF12706">
    <property type="entry name" value="Lactamase_B_2"/>
    <property type="match status" value="1"/>
</dbReference>
<evidence type="ECO:0000256" key="6">
    <source>
        <dbReference type="ARBA" id="ARBA00022801"/>
    </source>
</evidence>
<evidence type="ECO:0000313" key="10">
    <source>
        <dbReference type="EMBL" id="RZN64826.1"/>
    </source>
</evidence>
<evidence type="ECO:0000256" key="4">
    <source>
        <dbReference type="ARBA" id="ARBA00022723"/>
    </source>
</evidence>
<dbReference type="AlphaFoldDB" id="A0A520KSD8"/>
<dbReference type="InterPro" id="IPR001279">
    <property type="entry name" value="Metallo-B-lactamas"/>
</dbReference>
<comment type="catalytic activity">
    <reaction evidence="8">
        <text>Endonucleolytic cleavage of RNA, removing extra 3' nucleotides from tRNA precursor, generating 3' termini of tRNAs. A 3'-hydroxy group is left at the tRNA terminus and a 5'-phosphoryl group is left at the trailer molecule.</text>
        <dbReference type="EC" id="3.1.26.11"/>
    </reaction>
</comment>
<evidence type="ECO:0000256" key="2">
    <source>
        <dbReference type="ARBA" id="ARBA00022694"/>
    </source>
</evidence>
<evidence type="ECO:0000256" key="5">
    <source>
        <dbReference type="ARBA" id="ARBA00022759"/>
    </source>
</evidence>
<feature type="active site" description="Proton acceptor" evidence="8">
    <location>
        <position position="66"/>
    </location>
</feature>
<comment type="similarity">
    <text evidence="8">Belongs to the RNase Z family.</text>
</comment>
<feature type="binding site" evidence="8">
    <location>
        <position position="64"/>
    </location>
    <ligand>
        <name>Zn(2+)</name>
        <dbReference type="ChEBI" id="CHEBI:29105"/>
        <label>1</label>
        <note>catalytic</note>
    </ligand>
</feature>
<dbReference type="NCBIfam" id="NF000801">
    <property type="entry name" value="PRK00055.1-3"/>
    <property type="match status" value="1"/>
</dbReference>
<evidence type="ECO:0000256" key="7">
    <source>
        <dbReference type="ARBA" id="ARBA00022833"/>
    </source>
</evidence>
<dbReference type="PANTHER" id="PTHR46018:SF2">
    <property type="entry name" value="ZINC PHOSPHODIESTERASE ELAC PROTEIN 1"/>
    <property type="match status" value="1"/>
</dbReference>
<dbReference type="GO" id="GO:0008270">
    <property type="term" value="F:zinc ion binding"/>
    <property type="evidence" value="ECO:0007669"/>
    <property type="project" value="UniProtKB-UniRule"/>
</dbReference>
<proteinExistence type="inferred from homology"/>
<keyword evidence="7 8" id="KW-0862">Zinc</keyword>
<keyword evidence="2 8" id="KW-0819">tRNA processing</keyword>
<comment type="subunit">
    <text evidence="1 8">Homodimer.</text>
</comment>
<reference evidence="10 11" key="1">
    <citation type="journal article" date="2019" name="Nat. Microbiol.">
        <title>Wide diversity of methane and short-chain alkane metabolisms in uncultured archaea.</title>
        <authorList>
            <person name="Borrel G."/>
            <person name="Adam P.S."/>
            <person name="McKay L.J."/>
            <person name="Chen L.X."/>
            <person name="Sierra-Garcia I.N."/>
            <person name="Sieber C.M."/>
            <person name="Letourneur Q."/>
            <person name="Ghozlane A."/>
            <person name="Andersen G.L."/>
            <person name="Li W.J."/>
            <person name="Hallam S.J."/>
            <person name="Muyzer G."/>
            <person name="de Oliveira V.M."/>
            <person name="Inskeep W.P."/>
            <person name="Banfield J.F."/>
            <person name="Gribaldo S."/>
        </authorList>
    </citation>
    <scope>NUCLEOTIDE SEQUENCE [LARGE SCALE GENOMIC DNA]</scope>
    <source>
        <strain evidence="10">NM1a</strain>
    </source>
</reference>
<dbReference type="EC" id="3.1.26.11" evidence="8"/>
<dbReference type="InterPro" id="IPR013471">
    <property type="entry name" value="RNase_Z/BN"/>
</dbReference>
<protein>
    <recommendedName>
        <fullName evidence="8">Ribonuclease Z</fullName>
        <shortName evidence="8">RNase Z</shortName>
        <ecNumber evidence="8">3.1.26.11</ecNumber>
    </recommendedName>
    <alternativeName>
        <fullName evidence="8">tRNA 3 endonuclease</fullName>
    </alternativeName>
    <alternativeName>
        <fullName evidence="8">tRNase Z</fullName>
    </alternativeName>
</protein>
<organism evidence="10 11">
    <name type="scientific">Methanoliparum thermophilum</name>
    <dbReference type="NCBI Taxonomy" id="2491083"/>
    <lineage>
        <taxon>Archaea</taxon>
        <taxon>Methanobacteriati</taxon>
        <taxon>Methanobacteriota</taxon>
        <taxon>Candidatus Methanoliparia</taxon>
        <taxon>Candidatus Methanoliparales</taxon>
        <taxon>Candidatus Methanoliparaceae</taxon>
        <taxon>Candidatus Methanoliparum</taxon>
    </lineage>
</organism>
<dbReference type="CDD" id="cd07717">
    <property type="entry name" value="RNaseZ_ZiPD-like_MBL-fold"/>
    <property type="match status" value="1"/>
</dbReference>
<evidence type="ECO:0000256" key="8">
    <source>
        <dbReference type="HAMAP-Rule" id="MF_01818"/>
    </source>
</evidence>
<dbReference type="GO" id="GO:0042781">
    <property type="term" value="F:3'-tRNA processing endoribonuclease activity"/>
    <property type="evidence" value="ECO:0007669"/>
    <property type="project" value="UniProtKB-UniRule"/>
</dbReference>
<dbReference type="HAMAP" id="MF_01818">
    <property type="entry name" value="RNase_Z_BN"/>
    <property type="match status" value="1"/>
</dbReference>
<feature type="binding site" evidence="8">
    <location>
        <position position="62"/>
    </location>
    <ligand>
        <name>Zn(2+)</name>
        <dbReference type="ChEBI" id="CHEBI:29105"/>
        <label>1</label>
        <note>catalytic</note>
    </ligand>
</feature>
<dbReference type="InterPro" id="IPR036866">
    <property type="entry name" value="RibonucZ/Hydroxyglut_hydro"/>
</dbReference>
<feature type="binding site" evidence="8">
    <location>
        <position position="139"/>
    </location>
    <ligand>
        <name>Zn(2+)</name>
        <dbReference type="ChEBI" id="CHEBI:29105"/>
        <label>1</label>
        <note>catalytic</note>
    </ligand>
</feature>
<evidence type="ECO:0000313" key="11">
    <source>
        <dbReference type="Proteomes" id="UP000317158"/>
    </source>
</evidence>
<dbReference type="Gene3D" id="3.60.15.10">
    <property type="entry name" value="Ribonuclease Z/Hydroxyacylglutathione hydrolase-like"/>
    <property type="match status" value="1"/>
</dbReference>
<feature type="binding site" evidence="8">
    <location>
        <position position="66"/>
    </location>
    <ligand>
        <name>Zn(2+)</name>
        <dbReference type="ChEBI" id="CHEBI:29105"/>
        <label>2</label>
        <note>catalytic</note>
    </ligand>
</feature>
<accession>A0A520KSD8</accession>
<keyword evidence="4 8" id="KW-0479">Metal-binding</keyword>
<dbReference type="EMBL" id="RXIF01000004">
    <property type="protein sequence ID" value="RZN64826.1"/>
    <property type="molecule type" value="Genomic_DNA"/>
</dbReference>
<feature type="binding site" evidence="8">
    <location>
        <position position="267"/>
    </location>
    <ligand>
        <name>Zn(2+)</name>
        <dbReference type="ChEBI" id="CHEBI:29105"/>
        <label>2</label>
        <note>catalytic</note>
    </ligand>
</feature>
<feature type="binding site" evidence="8">
    <location>
        <position position="67"/>
    </location>
    <ligand>
        <name>Zn(2+)</name>
        <dbReference type="ChEBI" id="CHEBI:29105"/>
        <label>2</label>
        <note>catalytic</note>
    </ligand>
</feature>
<keyword evidence="3 8" id="KW-0540">Nuclease</keyword>
<dbReference type="SMART" id="SM00849">
    <property type="entry name" value="Lactamase_B"/>
    <property type="match status" value="1"/>
</dbReference>
<dbReference type="PANTHER" id="PTHR46018">
    <property type="entry name" value="ZINC PHOSPHODIESTERASE ELAC PROTEIN 1"/>
    <property type="match status" value="1"/>
</dbReference>
<feature type="binding site" evidence="8">
    <location>
        <position position="209"/>
    </location>
    <ligand>
        <name>Zn(2+)</name>
        <dbReference type="ChEBI" id="CHEBI:29105"/>
        <label>2</label>
        <note>catalytic</note>
    </ligand>
</feature>
<feature type="binding site" evidence="8">
    <location>
        <position position="209"/>
    </location>
    <ligand>
        <name>Zn(2+)</name>
        <dbReference type="ChEBI" id="CHEBI:29105"/>
        <label>1</label>
        <note>catalytic</note>
    </ligand>
</feature>
<dbReference type="Proteomes" id="UP000317158">
    <property type="component" value="Unassembled WGS sequence"/>
</dbReference>
<sequence>MLEIIFLGTGGAIPTPKKNTAAVMIKYGGNKILFDCGEGTQRQMAIAKTGINKGLNQIFISHFHGDHFIGLPGLIQTMNFNGRKEDLFVYGPRHTKKFLTTVKDMGYCKFNFDIIGYELRNGDRIEGDGYSITAFDTDHNVPSLGYIFQENKRAGRFNVDAAISLGLKPGPLYSKLISGKAVEVDGRIILPDMVIGPPRDGRKIVYSGDTRPCETLFNAVKNADVAILDGTFDSSLKDWADRTGHSTIKESIECGLKAGAKKIILIHTSPRYSANKEMLYSDIRKDMTNVIISEDFLRLNVPFCD</sequence>
<comment type="caution">
    <text evidence="10">The sequence shown here is derived from an EMBL/GenBank/DDBJ whole genome shotgun (WGS) entry which is preliminary data.</text>
</comment>
<name>A0A520KSD8_METT2</name>